<comment type="caution">
    <text evidence="2">The sequence shown here is derived from an EMBL/GenBank/DDBJ whole genome shotgun (WGS) entry which is preliminary data.</text>
</comment>
<evidence type="ECO:0000313" key="3">
    <source>
        <dbReference type="Proteomes" id="UP000557717"/>
    </source>
</evidence>
<reference evidence="2 3" key="1">
    <citation type="submission" date="2020-08" db="EMBL/GenBank/DDBJ databases">
        <title>Genomic Encyclopedia of Type Strains, Phase IV (KMG-IV): sequencing the most valuable type-strain genomes for metagenomic binning, comparative biology and taxonomic classification.</title>
        <authorList>
            <person name="Goeker M."/>
        </authorList>
    </citation>
    <scope>NUCLEOTIDE SEQUENCE [LARGE SCALE GENOMIC DNA]</scope>
    <source>
        <strain evidence="2 3">YC6886</strain>
    </source>
</reference>
<proteinExistence type="predicted"/>
<protein>
    <submittedName>
        <fullName evidence="2">Uncharacterized protein</fullName>
    </submittedName>
</protein>
<dbReference type="EMBL" id="JACHFD010000010">
    <property type="protein sequence ID" value="MBB5352090.1"/>
    <property type="molecule type" value="Genomic_DNA"/>
</dbReference>
<accession>A0A840VDY7</accession>
<dbReference type="RefSeq" id="WP_184018831.1">
    <property type="nucleotide sequence ID" value="NZ_JACHFD010000010.1"/>
</dbReference>
<gene>
    <name evidence="2" type="ORF">HNR46_002331</name>
</gene>
<feature type="compositionally biased region" description="Basic and acidic residues" evidence="1">
    <location>
        <begin position="90"/>
        <end position="107"/>
    </location>
</feature>
<evidence type="ECO:0000256" key="1">
    <source>
        <dbReference type="SAM" id="MobiDB-lite"/>
    </source>
</evidence>
<feature type="compositionally biased region" description="Acidic residues" evidence="1">
    <location>
        <begin position="108"/>
        <end position="133"/>
    </location>
</feature>
<dbReference type="AlphaFoldDB" id="A0A840VDY7"/>
<keyword evidence="3" id="KW-1185">Reference proteome</keyword>
<feature type="region of interest" description="Disordered" evidence="1">
    <location>
        <begin position="51"/>
        <end position="133"/>
    </location>
</feature>
<organism evidence="2 3">
    <name type="scientific">Haloferula luteola</name>
    <dbReference type="NCBI Taxonomy" id="595692"/>
    <lineage>
        <taxon>Bacteria</taxon>
        <taxon>Pseudomonadati</taxon>
        <taxon>Verrucomicrobiota</taxon>
        <taxon>Verrucomicrobiia</taxon>
        <taxon>Verrucomicrobiales</taxon>
        <taxon>Verrucomicrobiaceae</taxon>
        <taxon>Haloferula</taxon>
    </lineage>
</organism>
<sequence>MDPIVSWMDADEVRQLASQLMTPVPRPEVGTPDDAGFGAMFEGFVVGPSREREQAAVMPESAVQSEVTPESEPVASQAAEAPARPFLHATTHESSDSSVEPEFKGESEPEIADDGGEGEEADLPVEREMEGDEPANLARRMQRFRQWLEERYEARGAFVLDREGNPVIDDPAYVKLHFLARSLAQAYRPVKGEAGNVHVKIGADAFLSVVPVDTAFGCLVLGVVLPVPLDAARVRVVAEALSQVATPVVR</sequence>
<name>A0A840VDY7_9BACT</name>
<dbReference type="Proteomes" id="UP000557717">
    <property type="component" value="Unassembled WGS sequence"/>
</dbReference>
<evidence type="ECO:0000313" key="2">
    <source>
        <dbReference type="EMBL" id="MBB5352090.1"/>
    </source>
</evidence>